<organism evidence="3 5">
    <name type="scientific">Ferrovum myxofaciens</name>
    <dbReference type="NCBI Taxonomy" id="416213"/>
    <lineage>
        <taxon>Bacteria</taxon>
        <taxon>Pseudomonadati</taxon>
        <taxon>Pseudomonadota</taxon>
        <taxon>Betaproteobacteria</taxon>
        <taxon>Ferrovales</taxon>
        <taxon>Ferrovaceae</taxon>
        <taxon>Ferrovum</taxon>
    </lineage>
</organism>
<reference evidence="4" key="2">
    <citation type="submission" date="2021-02" db="EMBL/GenBank/DDBJ databases">
        <title>Comparative genomics of Ferrovum myxofaciens strains, predominant extremophile bacteria forming large biofilm stalactites in acid mine ecosystems.</title>
        <authorList>
            <person name="Burkartova K."/>
            <person name="Ridl J."/>
            <person name="Pajer P."/>
            <person name="Falteisek L."/>
        </authorList>
    </citation>
    <scope>NUCLEOTIDE SEQUENCE</scope>
    <source>
        <strain evidence="4">MI1III</strain>
    </source>
</reference>
<evidence type="ECO:0000256" key="1">
    <source>
        <dbReference type="SAM" id="SignalP"/>
    </source>
</evidence>
<sequence length="171" mass="18970">MKSKLGFSLLILLSLAVGSCGRQGLGLSLGTQAPRLATKTLADVGGDLSRMTTYRQPDPRMYQYSLDQALATGKPILLEFATPGHCSVCDRQLQITKAMLDKYQPNVLFLHMDQYENPEAFKTYRVMGDPWTFVIDAHGIVRYQEAGPMLYQEMDAAIQAVLPHPHQASLP</sequence>
<evidence type="ECO:0000313" key="4">
    <source>
        <dbReference type="EMBL" id="QWY76406.1"/>
    </source>
</evidence>
<evidence type="ECO:0000259" key="2">
    <source>
        <dbReference type="PROSITE" id="PS51352"/>
    </source>
</evidence>
<reference evidence="3 5" key="1">
    <citation type="submission" date="2016-01" db="EMBL/GenBank/DDBJ databases">
        <title>Genome sequence of the acidophilic iron oxidising Ferrovum strain Z-31.</title>
        <authorList>
            <person name="Poehlein A."/>
            <person name="Ullrich S.R."/>
            <person name="Schloemann M."/>
            <person name="Muehling M."/>
            <person name="Daniel R."/>
        </authorList>
    </citation>
    <scope>NUCLEOTIDE SEQUENCE [LARGE SCALE GENOMIC DNA]</scope>
    <source>
        <strain evidence="3 5">Z-31</strain>
    </source>
</reference>
<accession>A0A8F3DWS2</accession>
<dbReference type="SUPFAM" id="SSF52833">
    <property type="entry name" value="Thioredoxin-like"/>
    <property type="match status" value="1"/>
</dbReference>
<protein>
    <submittedName>
        <fullName evidence="4">Thioredoxin family protein</fullName>
    </submittedName>
</protein>
<feature type="domain" description="Thioredoxin" evidence="2">
    <location>
        <begin position="27"/>
        <end position="163"/>
    </location>
</feature>
<dbReference type="AlphaFoldDB" id="A0A8F3DWS2"/>
<feature type="chain" id="PRO_5036593654" evidence="1">
    <location>
        <begin position="20"/>
        <end position="171"/>
    </location>
</feature>
<dbReference type="CDD" id="cd02947">
    <property type="entry name" value="TRX_family"/>
    <property type="match status" value="1"/>
</dbReference>
<evidence type="ECO:0000313" key="3">
    <source>
        <dbReference type="EMBL" id="KXW58555.1"/>
    </source>
</evidence>
<dbReference type="InterPro" id="IPR036249">
    <property type="entry name" value="Thioredoxin-like_sf"/>
</dbReference>
<dbReference type="EMBL" id="LRRD01000013">
    <property type="protein sequence ID" value="KXW58555.1"/>
    <property type="molecule type" value="Genomic_DNA"/>
</dbReference>
<dbReference type="PATRIC" id="fig|1789004.3.peg.969"/>
<feature type="signal peptide" evidence="1">
    <location>
        <begin position="1"/>
        <end position="19"/>
    </location>
</feature>
<dbReference type="PROSITE" id="PS51257">
    <property type="entry name" value="PROKAR_LIPOPROTEIN"/>
    <property type="match status" value="1"/>
</dbReference>
<dbReference type="EMBL" id="CP071137">
    <property type="protein sequence ID" value="QWY76406.1"/>
    <property type="molecule type" value="Genomic_DNA"/>
</dbReference>
<name>A0A8F3DWS2_9PROT</name>
<dbReference type="OrthoDB" id="9806111at2"/>
<evidence type="ECO:0000313" key="5">
    <source>
        <dbReference type="Proteomes" id="UP000075653"/>
    </source>
</evidence>
<proteinExistence type="predicted"/>
<dbReference type="PROSITE" id="PS51352">
    <property type="entry name" value="THIOREDOXIN_2"/>
    <property type="match status" value="1"/>
</dbReference>
<dbReference type="InterPro" id="IPR013766">
    <property type="entry name" value="Thioredoxin_domain"/>
</dbReference>
<accession>A0A149VZA1</accession>
<keyword evidence="5" id="KW-1185">Reference proteome</keyword>
<gene>
    <name evidence="3" type="ORF">FEMY_09540</name>
    <name evidence="4" type="ORF">JZL65_07740</name>
</gene>
<dbReference type="Proteomes" id="UP000683551">
    <property type="component" value="Chromosome"/>
</dbReference>
<dbReference type="RefSeq" id="WP_051862456.1">
    <property type="nucleotide sequence ID" value="NZ_CP053675.1"/>
</dbReference>
<keyword evidence="1" id="KW-0732">Signal</keyword>
<dbReference type="GeneID" id="301709641"/>
<dbReference type="Gene3D" id="3.40.30.10">
    <property type="entry name" value="Glutaredoxin"/>
    <property type="match status" value="1"/>
</dbReference>
<dbReference type="Proteomes" id="UP000075653">
    <property type="component" value="Unassembled WGS sequence"/>
</dbReference>